<dbReference type="InterPro" id="IPR045167">
    <property type="entry name" value="Hobbit"/>
</dbReference>
<dbReference type="OrthoDB" id="1562405at2759"/>
<dbReference type="GeneID" id="115874258"/>
<dbReference type="PANTHER" id="PTHR15678">
    <property type="entry name" value="ANTIGEN MLAA-22-RELATED"/>
    <property type="match status" value="1"/>
</dbReference>
<feature type="compositionally biased region" description="Basic residues" evidence="1">
    <location>
        <begin position="258"/>
        <end position="275"/>
    </location>
</feature>
<evidence type="ECO:0000313" key="3">
    <source>
        <dbReference type="Proteomes" id="UP000504635"/>
    </source>
</evidence>
<gene>
    <name evidence="4" type="primary">LOC115874258</name>
</gene>
<dbReference type="PANTHER" id="PTHR15678:SF6">
    <property type="entry name" value="BRIDGE-LIKE LIPID TRANSFER PROTEIN FAMILY MEMBER 2"/>
    <property type="match status" value="1"/>
</dbReference>
<feature type="region of interest" description="Disordered" evidence="1">
    <location>
        <begin position="1533"/>
        <end position="1585"/>
    </location>
</feature>
<dbReference type="RefSeq" id="XP_030745219.1">
    <property type="nucleotide sequence ID" value="XM_030889359.1"/>
</dbReference>
<dbReference type="FunCoup" id="A0A6J2X2S2">
    <property type="interactions" value="1630"/>
</dbReference>
<proteinExistence type="predicted"/>
<keyword evidence="3" id="KW-1185">Reference proteome</keyword>
<accession>A0A6J2X2S2</accession>
<reference evidence="4" key="1">
    <citation type="submission" date="2025-08" db="UniProtKB">
        <authorList>
            <consortium name="RefSeq"/>
        </authorList>
    </citation>
    <scope>IDENTIFICATION</scope>
    <source>
        <tissue evidence="4">Gonads</tissue>
    </source>
</reference>
<evidence type="ECO:0000313" key="4">
    <source>
        <dbReference type="RefSeq" id="XP_030745219.1"/>
    </source>
</evidence>
<feature type="domain" description="FMP27/BLTP2/Hobbit GFWDK motif-containing RBG unit" evidence="2">
    <location>
        <begin position="1072"/>
        <end position="1209"/>
    </location>
</feature>
<feature type="region of interest" description="Disordered" evidence="1">
    <location>
        <begin position="2237"/>
        <end position="2259"/>
    </location>
</feature>
<feature type="compositionally biased region" description="Basic and acidic residues" evidence="1">
    <location>
        <begin position="2094"/>
        <end position="2110"/>
    </location>
</feature>
<feature type="compositionally biased region" description="Low complexity" evidence="1">
    <location>
        <begin position="1564"/>
        <end position="1582"/>
    </location>
</feature>
<name>A0A6J2X2S2_SITOR</name>
<feature type="region of interest" description="Disordered" evidence="1">
    <location>
        <begin position="2094"/>
        <end position="2115"/>
    </location>
</feature>
<feature type="region of interest" description="Disordered" evidence="1">
    <location>
        <begin position="252"/>
        <end position="279"/>
    </location>
</feature>
<protein>
    <submittedName>
        <fullName evidence="4">Protein KIAA0100</fullName>
    </submittedName>
</protein>
<dbReference type="SMART" id="SM01214">
    <property type="entry name" value="Fmp27_GFWDK"/>
    <property type="match status" value="1"/>
</dbReference>
<dbReference type="Proteomes" id="UP000504635">
    <property type="component" value="Unplaced"/>
</dbReference>
<dbReference type="InterPro" id="IPR019441">
    <property type="entry name" value="FMP27/BLTP2/Hobbit_GFWDK_RBG"/>
</dbReference>
<dbReference type="CTD" id="38395"/>
<organism evidence="3 4">
    <name type="scientific">Sitophilus oryzae</name>
    <name type="common">Rice weevil</name>
    <name type="synonym">Curculio oryzae</name>
    <dbReference type="NCBI Taxonomy" id="7048"/>
    <lineage>
        <taxon>Eukaryota</taxon>
        <taxon>Metazoa</taxon>
        <taxon>Ecdysozoa</taxon>
        <taxon>Arthropoda</taxon>
        <taxon>Hexapoda</taxon>
        <taxon>Insecta</taxon>
        <taxon>Pterygota</taxon>
        <taxon>Neoptera</taxon>
        <taxon>Endopterygota</taxon>
        <taxon>Coleoptera</taxon>
        <taxon>Polyphaga</taxon>
        <taxon>Cucujiformia</taxon>
        <taxon>Curculionidae</taxon>
        <taxon>Dryophthorinae</taxon>
        <taxon>Sitophilus</taxon>
    </lineage>
</organism>
<dbReference type="Pfam" id="PF10344">
    <property type="entry name" value="Hobbit"/>
    <property type="match status" value="1"/>
</dbReference>
<dbReference type="KEGG" id="soy:115874258"/>
<evidence type="ECO:0000256" key="1">
    <source>
        <dbReference type="SAM" id="MobiDB-lite"/>
    </source>
</evidence>
<sequence length="2259" mass="260237">MGFLLVLTIILATVLWFSRAFPFILSWIFEKKYKIPIKIGKIGLPYFKLCDIKISKYGYTIQIDEIGVKSSFLNSELTKLITLVIKDVRINKTLSTNESSNSQNDVDNDILDFRDKKVPHFINSFAQFMAVHVYNISAMLIQLDNECLIQILTKELHIDGSILKNAKSLLVTFNMTDAYVNVLTKAYDFRNQFNTKLAEFSFGIAMEAVLVAQGPLSVEKLDIKMSQSKALITDGFCSLNKNKTKLNTLNEHDVSTKLQRRMKKKKSPQPQKPKRQQPTLVFQSKSFSELHSSNFDLDARQQENEAKENNRNVFETILPIVPKNCSFQIDDTSLKGFNRRGGTEYTSSIKSMALNYRTVPQSDANRILFNFYVNNFTLENNSDKIIDLKNFNIDAKLKNNVMNIYMQQHNLLLTYNHSVIKKWVHFIRRVLKATKKSSSETKAIPFYPESKYWKQEEFIKKISINFCAEISNVMAIIKFTGDNSSSFGVNRIRLMLDQVQERRDTQYKSYLANLLFSDRHWQLELLIESLWWSFKEWNHDTNISKVMHLWGTPLYLGMGLIKFCTFENQDLKLCSILDTVQLEWSLELADYILLALKCILQFGFNLKTLLNNKEADSEKSMKLSTCLVITHFNCFLQSQKNEYFVSRLDGITIETSPLMNTFKFEEFKLFTLTNNGDYYTCIRTEDILNYKVFVKMALLYYTKNEDSFEYNFAFSEDNIVYWSTNFHINMFLLFEDVKRFCAQFVQLLPKMSRSNVNPASLPLSIVTCKIFGKLEFYVDISKEHSAKIVLDDVSLRHQSHAHPDKFDINHTITTMTIAIDESDVFEIKGVNIRRLLQDQAGAEKLIAERAEAGCPLPYNYFTYLVEITLFKIMFPHEHNYAEAIQNQFLSIIRWLKIVHANTKKNDTEPEPSSTGSKDWLINIKEFLFEMSDDPFEVKLRDNFELLVDEYSESLKRQKMLKEKITQLLKTYIHMPAGKVDELWANLKIKNSDIYVQRSKLMYKAAPQRTRLFAWSMADVELMVMSDFLLQPLDKMQEMDPDSPWPEEGMEFSTLWCKHINLRCEEWNFQLRDFPQPLLEIKKMCLCGQLVGAEQVAPKRATRTVLIEMGECGPFGSFGPYEISRSMQPLKFYYDLNCEIESFSYAFGPCWEPVIAQCNLSFNRISAPSRDPSPPLPFWDKVRLLMHGRLTMVVQKLQVLLHASLDPYNTTEEMALTWEKVIMDWTNAKLVFKGDLNIFVRTASKYDDVQLLKLPNLKLILGFHWVCLGDPNDHHNVIYCAPDKIPEYSSNQVHDSFRAFRSQNVNLSIVLETRPSPNQSPSSCPTLLLYGSTLRWIENLKLILSGVTRPTKRGKIFNNLRPRKIQLSRHYKKINLLVGLHQFQVCYWMSFSMHRGCELFGGRLSSSSEHSLSLIAIDDGLKHRPKAEWSIVYMNSELTDSEIWLKTALQDDSEIETSRLQPIEKTYCLSVAKVSYGRETKLPNQTGADSNRETPTHKLVVYDLRGAWTKSNRNVAFVLFDTFMKTKRMKKNLSTEALKGFRKDTNTTPMKRRNTDSTSTPPNVSIQAIQSSSSSQDTPSPISKLQSGHAANMLQQLIAEADNNSIVYSDDLSAVSRQQHLQGAQACQEDDVVHKNWQISLVNAQVLLKGCETKGYVILSAAKAEIMQRIHRPAWKDRTLVSKTTWTGLLECMQYYATVNAGENDTGENIMWLTVDNIQEKESAEISEPSDVPNIVGSGVSVGAVVSDTVGPSTSSQLQRIVSRCKCEFYYAGYGDISVDPEGIGEIPPPPQEDVGPWDTRQSAVDAFTLMHHDLNVCTNSLQYAMLLDIVNNLLLYVEPHRKEALEKLARMRLQLLLHSVDDQRRPIQEKQTVLRNTINKLRRLEKDAYLVNKALEDNPEDKELRAELDRLDRLMHDCKMHLNTQSEELDMMLSCYKETQLLANARLATTRSDKPLTMVRANEICFKHAQWRLTEADGQIGIADLVLSNFLYTKNSKSDDSVEHLLELGYLRMTNLLPNEIYKEILCPTEIQYDMPIEHKKVLRIFCREKPPVGGISVKEHFEINMVPLTIGLTKKFYNTMMKFSFPERDTESAEFNDRASEDGDAEPKNKKVKSKKGRDSNFYIHIDDVDKMKERAEKNKLFVYIKIPEVPVKVSYKGSKEKNLEDLRDVSIVIPTLEYHNMTWTWLDLLMAIRNDTKRVLVSQAIKQKLQLKRNTGIREDSTAPQEEDKAKMLLGSRHAPENKSIRKGVSGVFKLGK</sequence>
<dbReference type="InParanoid" id="A0A6J2X2S2"/>
<evidence type="ECO:0000259" key="2">
    <source>
        <dbReference type="SMART" id="SM01214"/>
    </source>
</evidence>